<dbReference type="EMBL" id="NGFN01000023">
    <property type="protein sequence ID" value="OUD04025.1"/>
    <property type="molecule type" value="Genomic_DNA"/>
</dbReference>
<dbReference type="AlphaFoldDB" id="A0A243S8I0"/>
<protein>
    <submittedName>
        <fullName evidence="2">Uncharacterized protein</fullName>
    </submittedName>
</protein>
<evidence type="ECO:0000313" key="3">
    <source>
        <dbReference type="Proteomes" id="UP000195105"/>
    </source>
</evidence>
<reference evidence="2 3" key="1">
    <citation type="submission" date="2017-05" db="EMBL/GenBank/DDBJ databases">
        <title>Biotechnological potential of actinobacteria isolated from South African environments.</title>
        <authorList>
            <person name="Le Roes-Hill M."/>
            <person name="Prins A."/>
            <person name="Durrell K.A."/>
        </authorList>
    </citation>
    <scope>NUCLEOTIDE SEQUENCE [LARGE SCALE GENOMIC DNA]</scope>
    <source>
        <strain evidence="2 3">HMC13</strain>
    </source>
</reference>
<feature type="compositionally biased region" description="Basic and acidic residues" evidence="1">
    <location>
        <begin position="1"/>
        <end position="12"/>
    </location>
</feature>
<organism evidence="2 3">
    <name type="scientific">Streptomyces swartbergensis</name>
    <dbReference type="NCBI Taxonomy" id="487165"/>
    <lineage>
        <taxon>Bacteria</taxon>
        <taxon>Bacillati</taxon>
        <taxon>Actinomycetota</taxon>
        <taxon>Actinomycetes</taxon>
        <taxon>Kitasatosporales</taxon>
        <taxon>Streptomycetaceae</taxon>
        <taxon>Streptomyces</taxon>
    </lineage>
</organism>
<name>A0A243S8I0_9ACTN</name>
<proteinExistence type="predicted"/>
<feature type="region of interest" description="Disordered" evidence="1">
    <location>
        <begin position="111"/>
        <end position="132"/>
    </location>
</feature>
<dbReference type="Pfam" id="PF19746">
    <property type="entry name" value="DUF6233"/>
    <property type="match status" value="1"/>
</dbReference>
<keyword evidence="3" id="KW-1185">Reference proteome</keyword>
<accession>A0A243S8I0</accession>
<evidence type="ECO:0000313" key="2">
    <source>
        <dbReference type="EMBL" id="OUD04025.1"/>
    </source>
</evidence>
<evidence type="ECO:0000256" key="1">
    <source>
        <dbReference type="SAM" id="MobiDB-lite"/>
    </source>
</evidence>
<sequence length="190" mass="20504">MDHLGHTGDPGRDVGNGRGPAEGVLHAPDCAEAPQDAPPLDLEHALDVADNSTTRLCTLWGCAQELTPTLRGSTTSTTSDPSLRSAWMLAMVTWSPLQLCWMLIGSRESGDHNGAAVRERETKRRLRGRAGRRDRLPGRACAACGLCGSCGPARPAAPFSQRCSHAMPVRRMHGRQPRFTNAHPGFRSHP</sequence>
<dbReference type="Proteomes" id="UP000195105">
    <property type="component" value="Unassembled WGS sequence"/>
</dbReference>
<comment type="caution">
    <text evidence="2">The sequence shown here is derived from an EMBL/GenBank/DDBJ whole genome shotgun (WGS) entry which is preliminary data.</text>
</comment>
<dbReference type="InterPro" id="IPR046200">
    <property type="entry name" value="DUF6233"/>
</dbReference>
<gene>
    <name evidence="2" type="ORF">CA983_06320</name>
</gene>
<feature type="region of interest" description="Disordered" evidence="1">
    <location>
        <begin position="1"/>
        <end position="38"/>
    </location>
</feature>